<protein>
    <submittedName>
        <fullName evidence="1">Uncharacterized protein</fullName>
    </submittedName>
</protein>
<proteinExistence type="predicted"/>
<evidence type="ECO:0000313" key="2">
    <source>
        <dbReference type="Proteomes" id="UP000789595"/>
    </source>
</evidence>
<keyword evidence="2" id="KW-1185">Reference proteome</keyword>
<sequence>MRETLALELAEDVRRPQEVELLLADVDGRRAVLGQQHGVADGDLHGDELPALVGRSRADGDDVGLVHLLFRRQVDAAGGLRLVLDALHEDAVGDGHEPPGRREEARLRSCVRYDDGVRCGFASTLCCVCSSAKAMPRCVVRAQPPSLRAPRPRQRVVTTPGSV</sequence>
<gene>
    <name evidence="1" type="ORF">PECAL_6P00870</name>
</gene>
<comment type="caution">
    <text evidence="1">The sequence shown here is derived from an EMBL/GenBank/DDBJ whole genome shotgun (WGS) entry which is preliminary data.</text>
</comment>
<name>A0A8J2SZ52_9STRA</name>
<reference evidence="1" key="1">
    <citation type="submission" date="2021-11" db="EMBL/GenBank/DDBJ databases">
        <authorList>
            <consortium name="Genoscope - CEA"/>
            <person name="William W."/>
        </authorList>
    </citation>
    <scope>NUCLEOTIDE SEQUENCE</scope>
</reference>
<accession>A0A8J2SZ52</accession>
<dbReference type="EMBL" id="CAKKNE010000006">
    <property type="protein sequence ID" value="CAH0378498.1"/>
    <property type="molecule type" value="Genomic_DNA"/>
</dbReference>
<dbReference type="Proteomes" id="UP000789595">
    <property type="component" value="Unassembled WGS sequence"/>
</dbReference>
<dbReference type="AlphaFoldDB" id="A0A8J2SZ52"/>
<evidence type="ECO:0000313" key="1">
    <source>
        <dbReference type="EMBL" id="CAH0378498.1"/>
    </source>
</evidence>
<organism evidence="1 2">
    <name type="scientific">Pelagomonas calceolata</name>
    <dbReference type="NCBI Taxonomy" id="35677"/>
    <lineage>
        <taxon>Eukaryota</taxon>
        <taxon>Sar</taxon>
        <taxon>Stramenopiles</taxon>
        <taxon>Ochrophyta</taxon>
        <taxon>Pelagophyceae</taxon>
        <taxon>Pelagomonadales</taxon>
        <taxon>Pelagomonadaceae</taxon>
        <taxon>Pelagomonas</taxon>
    </lineage>
</organism>